<feature type="chain" id="PRO_5040909907" evidence="1">
    <location>
        <begin position="21"/>
        <end position="54"/>
    </location>
</feature>
<name>A0A9W8M1U9_9FUNG</name>
<feature type="non-terminal residue" evidence="2">
    <location>
        <position position="54"/>
    </location>
</feature>
<gene>
    <name evidence="2" type="ORF">GGH94_006249</name>
</gene>
<organism evidence="2 3">
    <name type="scientific">Coemansia aciculifera</name>
    <dbReference type="NCBI Taxonomy" id="417176"/>
    <lineage>
        <taxon>Eukaryota</taxon>
        <taxon>Fungi</taxon>
        <taxon>Fungi incertae sedis</taxon>
        <taxon>Zoopagomycota</taxon>
        <taxon>Kickxellomycotina</taxon>
        <taxon>Kickxellomycetes</taxon>
        <taxon>Kickxellales</taxon>
        <taxon>Kickxellaceae</taxon>
        <taxon>Coemansia</taxon>
    </lineage>
</organism>
<comment type="caution">
    <text evidence="2">The sequence shown here is derived from an EMBL/GenBank/DDBJ whole genome shotgun (WGS) entry which is preliminary data.</text>
</comment>
<evidence type="ECO:0000313" key="3">
    <source>
        <dbReference type="Proteomes" id="UP001140074"/>
    </source>
</evidence>
<dbReference type="EMBL" id="JANBUY010000424">
    <property type="protein sequence ID" value="KAJ2859162.1"/>
    <property type="molecule type" value="Genomic_DNA"/>
</dbReference>
<dbReference type="Proteomes" id="UP001140074">
    <property type="component" value="Unassembled WGS sequence"/>
</dbReference>
<sequence length="54" mass="5178">MYPSTIAILLIGALATCASAIPNPISGPAPIPVPNAAAIAMPDAAPIAVPDAVS</sequence>
<reference evidence="2" key="1">
    <citation type="submission" date="2022-07" db="EMBL/GenBank/DDBJ databases">
        <title>Phylogenomic reconstructions and comparative analyses of Kickxellomycotina fungi.</title>
        <authorList>
            <person name="Reynolds N.K."/>
            <person name="Stajich J.E."/>
            <person name="Barry K."/>
            <person name="Grigoriev I.V."/>
            <person name="Crous P."/>
            <person name="Smith M.E."/>
        </authorList>
    </citation>
    <scope>NUCLEOTIDE SEQUENCE</scope>
    <source>
        <strain evidence="2">RSA 476</strain>
    </source>
</reference>
<accession>A0A9W8M1U9</accession>
<evidence type="ECO:0000313" key="2">
    <source>
        <dbReference type="EMBL" id="KAJ2859162.1"/>
    </source>
</evidence>
<keyword evidence="3" id="KW-1185">Reference proteome</keyword>
<keyword evidence="1" id="KW-0732">Signal</keyword>
<proteinExistence type="predicted"/>
<protein>
    <submittedName>
        <fullName evidence="2">Uncharacterized protein</fullName>
    </submittedName>
</protein>
<dbReference type="AlphaFoldDB" id="A0A9W8M1U9"/>
<feature type="signal peptide" evidence="1">
    <location>
        <begin position="1"/>
        <end position="20"/>
    </location>
</feature>
<evidence type="ECO:0000256" key="1">
    <source>
        <dbReference type="SAM" id="SignalP"/>
    </source>
</evidence>